<evidence type="ECO:0000313" key="1">
    <source>
        <dbReference type="EMBL" id="TWU29342.1"/>
    </source>
</evidence>
<keyword evidence="2" id="KW-1185">Reference proteome</keyword>
<sequence>MHLQLPRALRASSHVGDLSCETSLALAISVCLIVPSSTNAKHLLIPWLTAMSYLRITLLRRAIGALTLVMACCCALMGTAADKYAGPAVLPPPGSQLQIPNPTEFSELLLTPPEGDFGEDYLSEEFASIVPAEEILEPFPVYRWYQAAYWFGPTPWDMGIQFGLNGSEGANQTQSLQVGGHWKRKTKAWKFNSKIAYNRTSANQVETQNNALLDVRLDRPIDGSPWSLFALNQTLYDEFQAYDLRVSLNTGVGYQWCDTETFDLEGRFGIGTSREFGGPDNRWTREALFGLESEYLLSKTQRLTAKVDYFPEFEDFNQYRVVTDAGWEIDLDRPSNVSLKFSVNDRYDSTPNGVDPSLLNYSAVLIWGL</sequence>
<dbReference type="Pfam" id="PF04338">
    <property type="entry name" value="DUF481"/>
    <property type="match status" value="1"/>
</dbReference>
<dbReference type="InterPro" id="IPR007433">
    <property type="entry name" value="DUF481"/>
</dbReference>
<dbReference type="OrthoDB" id="290317at2"/>
<gene>
    <name evidence="1" type="ORF">Pla144_01180</name>
</gene>
<accession>A0A5C6CXL0</accession>
<evidence type="ECO:0008006" key="3">
    <source>
        <dbReference type="Google" id="ProtNLM"/>
    </source>
</evidence>
<name>A0A5C6CXL0_9BACT</name>
<dbReference type="EMBL" id="SJPS01000001">
    <property type="protein sequence ID" value="TWU29342.1"/>
    <property type="molecule type" value="Genomic_DNA"/>
</dbReference>
<organism evidence="1 2">
    <name type="scientific">Bythopirellula polymerisocia</name>
    <dbReference type="NCBI Taxonomy" id="2528003"/>
    <lineage>
        <taxon>Bacteria</taxon>
        <taxon>Pseudomonadati</taxon>
        <taxon>Planctomycetota</taxon>
        <taxon>Planctomycetia</taxon>
        <taxon>Pirellulales</taxon>
        <taxon>Lacipirellulaceae</taxon>
        <taxon>Bythopirellula</taxon>
    </lineage>
</organism>
<reference evidence="1 2" key="1">
    <citation type="submission" date="2019-02" db="EMBL/GenBank/DDBJ databases">
        <title>Deep-cultivation of Planctomycetes and their phenomic and genomic characterization uncovers novel biology.</title>
        <authorList>
            <person name="Wiegand S."/>
            <person name="Jogler M."/>
            <person name="Boedeker C."/>
            <person name="Pinto D."/>
            <person name="Vollmers J."/>
            <person name="Rivas-Marin E."/>
            <person name="Kohn T."/>
            <person name="Peeters S.H."/>
            <person name="Heuer A."/>
            <person name="Rast P."/>
            <person name="Oberbeckmann S."/>
            <person name="Bunk B."/>
            <person name="Jeske O."/>
            <person name="Meyerdierks A."/>
            <person name="Storesund J.E."/>
            <person name="Kallscheuer N."/>
            <person name="Luecker S."/>
            <person name="Lage O.M."/>
            <person name="Pohl T."/>
            <person name="Merkel B.J."/>
            <person name="Hornburger P."/>
            <person name="Mueller R.-W."/>
            <person name="Bruemmer F."/>
            <person name="Labrenz M."/>
            <person name="Spormann A.M."/>
            <person name="Op Den Camp H."/>
            <person name="Overmann J."/>
            <person name="Amann R."/>
            <person name="Jetten M.S.M."/>
            <person name="Mascher T."/>
            <person name="Medema M.H."/>
            <person name="Devos D.P."/>
            <person name="Kaster A.-K."/>
            <person name="Ovreas L."/>
            <person name="Rohde M."/>
            <person name="Galperin M.Y."/>
            <person name="Jogler C."/>
        </authorList>
    </citation>
    <scope>NUCLEOTIDE SEQUENCE [LARGE SCALE GENOMIC DNA]</scope>
    <source>
        <strain evidence="1 2">Pla144</strain>
    </source>
</reference>
<dbReference type="AlphaFoldDB" id="A0A5C6CXL0"/>
<evidence type="ECO:0000313" key="2">
    <source>
        <dbReference type="Proteomes" id="UP000318437"/>
    </source>
</evidence>
<dbReference type="Proteomes" id="UP000318437">
    <property type="component" value="Unassembled WGS sequence"/>
</dbReference>
<proteinExistence type="predicted"/>
<comment type="caution">
    <text evidence="1">The sequence shown here is derived from an EMBL/GenBank/DDBJ whole genome shotgun (WGS) entry which is preliminary data.</text>
</comment>
<protein>
    <recommendedName>
        <fullName evidence="3">DUF481 domain-containing protein</fullName>
    </recommendedName>
</protein>